<dbReference type="GO" id="GO:0003700">
    <property type="term" value="F:DNA-binding transcription factor activity"/>
    <property type="evidence" value="ECO:0007669"/>
    <property type="project" value="InterPro"/>
</dbReference>
<accession>A0A841JVG6</accession>
<dbReference type="SMART" id="SM00342">
    <property type="entry name" value="HTH_ARAC"/>
    <property type="match status" value="1"/>
</dbReference>
<dbReference type="InterPro" id="IPR009057">
    <property type="entry name" value="Homeodomain-like_sf"/>
</dbReference>
<evidence type="ECO:0000259" key="5">
    <source>
        <dbReference type="PROSITE" id="PS01124"/>
    </source>
</evidence>
<gene>
    <name evidence="6" type="ORF">HNQ77_003098</name>
</gene>
<evidence type="ECO:0000256" key="3">
    <source>
        <dbReference type="ARBA" id="ARBA00023163"/>
    </source>
</evidence>
<organism evidence="6 7">
    <name type="scientific">Silvibacterium bohemicum</name>
    <dbReference type="NCBI Taxonomy" id="1577686"/>
    <lineage>
        <taxon>Bacteria</taxon>
        <taxon>Pseudomonadati</taxon>
        <taxon>Acidobacteriota</taxon>
        <taxon>Terriglobia</taxon>
        <taxon>Terriglobales</taxon>
        <taxon>Acidobacteriaceae</taxon>
        <taxon>Silvibacterium</taxon>
    </lineage>
</organism>
<dbReference type="PROSITE" id="PS00041">
    <property type="entry name" value="HTH_ARAC_FAMILY_1"/>
    <property type="match status" value="1"/>
</dbReference>
<evidence type="ECO:0000313" key="7">
    <source>
        <dbReference type="Proteomes" id="UP000538666"/>
    </source>
</evidence>
<dbReference type="PANTHER" id="PTHR46796">
    <property type="entry name" value="HTH-TYPE TRANSCRIPTIONAL ACTIVATOR RHAS-RELATED"/>
    <property type="match status" value="1"/>
</dbReference>
<dbReference type="InterPro" id="IPR018062">
    <property type="entry name" value="HTH_AraC-typ_CS"/>
</dbReference>
<protein>
    <submittedName>
        <fullName evidence="6">AraC-like DNA-binding protein</fullName>
    </submittedName>
</protein>
<keyword evidence="2 6" id="KW-0238">DNA-binding</keyword>
<feature type="region of interest" description="Disordered" evidence="4">
    <location>
        <begin position="300"/>
        <end position="334"/>
    </location>
</feature>
<dbReference type="EMBL" id="JACHEK010000006">
    <property type="protein sequence ID" value="MBB6145140.1"/>
    <property type="molecule type" value="Genomic_DNA"/>
</dbReference>
<dbReference type="OrthoDB" id="107004at2"/>
<evidence type="ECO:0000313" key="6">
    <source>
        <dbReference type="EMBL" id="MBB6145140.1"/>
    </source>
</evidence>
<reference evidence="6 7" key="1">
    <citation type="submission" date="2020-08" db="EMBL/GenBank/DDBJ databases">
        <title>Genomic Encyclopedia of Type Strains, Phase IV (KMG-IV): sequencing the most valuable type-strain genomes for metagenomic binning, comparative biology and taxonomic classification.</title>
        <authorList>
            <person name="Goeker M."/>
        </authorList>
    </citation>
    <scope>NUCLEOTIDE SEQUENCE [LARGE SCALE GENOMIC DNA]</scope>
    <source>
        <strain evidence="6 7">DSM 103733</strain>
    </source>
</reference>
<proteinExistence type="predicted"/>
<comment type="caution">
    <text evidence="6">The sequence shown here is derived from an EMBL/GenBank/DDBJ whole genome shotgun (WGS) entry which is preliminary data.</text>
</comment>
<dbReference type="PANTHER" id="PTHR46796:SF14">
    <property type="entry name" value="TRANSCRIPTIONAL REGULATORY PROTEIN"/>
    <property type="match status" value="1"/>
</dbReference>
<dbReference type="Gene3D" id="1.10.10.60">
    <property type="entry name" value="Homeodomain-like"/>
    <property type="match status" value="2"/>
</dbReference>
<dbReference type="GO" id="GO:0043565">
    <property type="term" value="F:sequence-specific DNA binding"/>
    <property type="evidence" value="ECO:0007669"/>
    <property type="project" value="InterPro"/>
</dbReference>
<dbReference type="RefSeq" id="WP_050061733.1">
    <property type="nucleotide sequence ID" value="NZ_JACHEK010000006.1"/>
</dbReference>
<keyword evidence="3" id="KW-0804">Transcription</keyword>
<evidence type="ECO:0000256" key="2">
    <source>
        <dbReference type="ARBA" id="ARBA00023125"/>
    </source>
</evidence>
<keyword evidence="1" id="KW-0805">Transcription regulation</keyword>
<sequence>MATSIEVPAVWNQIAENMYLNNSPTAEIQLSEVSAFSFGRLRVTKGLPDITRPVVGESGYIIALQLKAIPFVELFLGKKKVSSGYYPTGAVGAINLEEEPACFLPNPFDALALHVTQAALDEISYAHQMPYVDRLVWEYGTVDPVVHHLGQTLLSSLEHPDQTSKIFIDHVLQALNCHFVYSYGGVTISPRKFRGGLSPWQMRRAKELLEAHLDGNIALQQVAEACELSVSHFARAFKESFHKPPYRWLLERRVDQARDFMMNTRLPLADIAARCGFTDESALNRSFKRIYGITPGVWRRESNRSSGGLSSSSTKAFSSSVPRQKYEQVASSTL</sequence>
<feature type="compositionally biased region" description="Low complexity" evidence="4">
    <location>
        <begin position="304"/>
        <end position="320"/>
    </location>
</feature>
<evidence type="ECO:0000256" key="1">
    <source>
        <dbReference type="ARBA" id="ARBA00023015"/>
    </source>
</evidence>
<dbReference type="PROSITE" id="PS01124">
    <property type="entry name" value="HTH_ARAC_FAMILY_2"/>
    <property type="match status" value="1"/>
</dbReference>
<dbReference type="Proteomes" id="UP000538666">
    <property type="component" value="Unassembled WGS sequence"/>
</dbReference>
<name>A0A841JVG6_9BACT</name>
<dbReference type="AlphaFoldDB" id="A0A841JVG6"/>
<dbReference type="Pfam" id="PF12833">
    <property type="entry name" value="HTH_18"/>
    <property type="match status" value="1"/>
</dbReference>
<keyword evidence="7" id="KW-1185">Reference proteome</keyword>
<dbReference type="InterPro" id="IPR018060">
    <property type="entry name" value="HTH_AraC"/>
</dbReference>
<evidence type="ECO:0000256" key="4">
    <source>
        <dbReference type="SAM" id="MobiDB-lite"/>
    </source>
</evidence>
<dbReference type="SUPFAM" id="SSF46689">
    <property type="entry name" value="Homeodomain-like"/>
    <property type="match status" value="2"/>
</dbReference>
<dbReference type="InterPro" id="IPR050204">
    <property type="entry name" value="AraC_XylS_family_regulators"/>
</dbReference>
<feature type="domain" description="HTH araC/xylS-type" evidence="5">
    <location>
        <begin position="203"/>
        <end position="301"/>
    </location>
</feature>